<proteinExistence type="predicted"/>
<evidence type="ECO:0000313" key="1">
    <source>
        <dbReference type="EMBL" id="KAF9078008.1"/>
    </source>
</evidence>
<protein>
    <submittedName>
        <fullName evidence="1">Uncharacterized protein</fullName>
    </submittedName>
</protein>
<name>A0A9P5Q9H7_9AGAR</name>
<organism evidence="1 2">
    <name type="scientific">Rhodocollybia butyracea</name>
    <dbReference type="NCBI Taxonomy" id="206335"/>
    <lineage>
        <taxon>Eukaryota</taxon>
        <taxon>Fungi</taxon>
        <taxon>Dikarya</taxon>
        <taxon>Basidiomycota</taxon>
        <taxon>Agaricomycotina</taxon>
        <taxon>Agaricomycetes</taxon>
        <taxon>Agaricomycetidae</taxon>
        <taxon>Agaricales</taxon>
        <taxon>Marasmiineae</taxon>
        <taxon>Omphalotaceae</taxon>
        <taxon>Rhodocollybia</taxon>
    </lineage>
</organism>
<sequence length="210" mass="23555">MSVTIGSVWTDRVVAGEDFFRKCAIPLSGSTPLRVSLQSFHGYGHGQLELMPGGGIVKELATQGARWKSLKLLYFSQFGMLQLETMLTSGLTHPKDTTAGASPLPLLESLTIEWPSDRVVLDNVKLFICCPRLRELHIDSRWLGSNMLDAIDVRNLIIMEIRGLVEFPIVDLLKKCLLLQSLTVEALRCVSPLPKCFFHRRLTTFKVKPF</sequence>
<dbReference type="Proteomes" id="UP000772434">
    <property type="component" value="Unassembled WGS sequence"/>
</dbReference>
<keyword evidence="2" id="KW-1185">Reference proteome</keyword>
<dbReference type="AlphaFoldDB" id="A0A9P5Q9H7"/>
<dbReference type="EMBL" id="JADNRY010000002">
    <property type="protein sequence ID" value="KAF9078008.1"/>
    <property type="molecule type" value="Genomic_DNA"/>
</dbReference>
<accession>A0A9P5Q9H7</accession>
<comment type="caution">
    <text evidence="1">The sequence shown here is derived from an EMBL/GenBank/DDBJ whole genome shotgun (WGS) entry which is preliminary data.</text>
</comment>
<gene>
    <name evidence="1" type="ORF">BDP27DRAFT_1356742</name>
</gene>
<reference evidence="1" key="1">
    <citation type="submission" date="2020-11" db="EMBL/GenBank/DDBJ databases">
        <authorList>
            <consortium name="DOE Joint Genome Institute"/>
            <person name="Ahrendt S."/>
            <person name="Riley R."/>
            <person name="Andreopoulos W."/>
            <person name="Labutti K."/>
            <person name="Pangilinan J."/>
            <person name="Ruiz-Duenas F.J."/>
            <person name="Barrasa J.M."/>
            <person name="Sanchez-Garcia M."/>
            <person name="Camarero S."/>
            <person name="Miyauchi S."/>
            <person name="Serrano A."/>
            <person name="Linde D."/>
            <person name="Babiker R."/>
            <person name="Drula E."/>
            <person name="Ayuso-Fernandez I."/>
            <person name="Pacheco R."/>
            <person name="Padilla G."/>
            <person name="Ferreira P."/>
            <person name="Barriuso J."/>
            <person name="Kellner H."/>
            <person name="Castanera R."/>
            <person name="Alfaro M."/>
            <person name="Ramirez L."/>
            <person name="Pisabarro A.G."/>
            <person name="Kuo A."/>
            <person name="Tritt A."/>
            <person name="Lipzen A."/>
            <person name="He G."/>
            <person name="Yan M."/>
            <person name="Ng V."/>
            <person name="Cullen D."/>
            <person name="Martin F."/>
            <person name="Rosso M.-N."/>
            <person name="Henrissat B."/>
            <person name="Hibbett D."/>
            <person name="Martinez A.T."/>
            <person name="Grigoriev I.V."/>
        </authorList>
    </citation>
    <scope>NUCLEOTIDE SEQUENCE</scope>
    <source>
        <strain evidence="1">AH 40177</strain>
    </source>
</reference>
<evidence type="ECO:0000313" key="2">
    <source>
        <dbReference type="Proteomes" id="UP000772434"/>
    </source>
</evidence>